<dbReference type="GO" id="GO:0000981">
    <property type="term" value="F:DNA-binding transcription factor activity, RNA polymerase II-specific"/>
    <property type="evidence" value="ECO:0007669"/>
    <property type="project" value="InterPro"/>
</dbReference>
<feature type="domain" description="Zn(2)-C6 fungal-type" evidence="2">
    <location>
        <begin position="8"/>
        <end position="38"/>
    </location>
</feature>
<feature type="compositionally biased region" description="Low complexity" evidence="1">
    <location>
        <begin position="283"/>
        <end position="295"/>
    </location>
</feature>
<reference evidence="3" key="1">
    <citation type="submission" date="2021-01" db="EMBL/GenBank/DDBJ databases">
        <authorList>
            <person name="Kaushik A."/>
        </authorList>
    </citation>
    <scope>NUCLEOTIDE SEQUENCE</scope>
    <source>
        <strain evidence="3">AG4-R118</strain>
    </source>
</reference>
<evidence type="ECO:0000259" key="2">
    <source>
        <dbReference type="PROSITE" id="PS50048"/>
    </source>
</evidence>
<feature type="region of interest" description="Disordered" evidence="1">
    <location>
        <begin position="253"/>
        <end position="318"/>
    </location>
</feature>
<dbReference type="AlphaFoldDB" id="A0A8H3CAS8"/>
<feature type="compositionally biased region" description="Polar residues" evidence="1">
    <location>
        <begin position="139"/>
        <end position="159"/>
    </location>
</feature>
<dbReference type="SMART" id="SM00066">
    <property type="entry name" value="GAL4"/>
    <property type="match status" value="1"/>
</dbReference>
<gene>
    <name evidence="3" type="ORF">RDB_LOCUS119828</name>
</gene>
<feature type="compositionally biased region" description="Polar residues" evidence="1">
    <location>
        <begin position="256"/>
        <end position="266"/>
    </location>
</feature>
<dbReference type="InterPro" id="IPR036864">
    <property type="entry name" value="Zn2-C6_fun-type_DNA-bd_sf"/>
</dbReference>
<dbReference type="InterPro" id="IPR001138">
    <property type="entry name" value="Zn2Cys6_DnaBD"/>
</dbReference>
<dbReference type="CDD" id="cd00067">
    <property type="entry name" value="GAL4"/>
    <property type="match status" value="1"/>
</dbReference>
<evidence type="ECO:0000313" key="3">
    <source>
        <dbReference type="EMBL" id="CAE6478221.1"/>
    </source>
</evidence>
<evidence type="ECO:0000256" key="1">
    <source>
        <dbReference type="SAM" id="MobiDB-lite"/>
    </source>
</evidence>
<dbReference type="SUPFAM" id="SSF57701">
    <property type="entry name" value="Zn2/Cys6 DNA-binding domain"/>
    <property type="match status" value="1"/>
</dbReference>
<dbReference type="EMBL" id="CAJMWX010001267">
    <property type="protein sequence ID" value="CAE6478221.1"/>
    <property type="molecule type" value="Genomic_DNA"/>
</dbReference>
<dbReference type="PROSITE" id="PS50048">
    <property type="entry name" value="ZN2_CY6_FUNGAL_2"/>
    <property type="match status" value="1"/>
</dbReference>
<evidence type="ECO:0000313" key="4">
    <source>
        <dbReference type="Proteomes" id="UP000663888"/>
    </source>
</evidence>
<feature type="compositionally biased region" description="Polar residues" evidence="1">
    <location>
        <begin position="296"/>
        <end position="306"/>
    </location>
</feature>
<protein>
    <recommendedName>
        <fullName evidence="2">Zn(2)-C6 fungal-type domain-containing protein</fullName>
    </recommendedName>
</protein>
<dbReference type="Proteomes" id="UP000663888">
    <property type="component" value="Unassembled WGS sequence"/>
</dbReference>
<comment type="caution">
    <text evidence="3">The sequence shown here is derived from an EMBL/GenBank/DDBJ whole genome shotgun (WGS) entry which is preliminary data.</text>
</comment>
<dbReference type="GO" id="GO:0008270">
    <property type="term" value="F:zinc ion binding"/>
    <property type="evidence" value="ECO:0007669"/>
    <property type="project" value="InterPro"/>
</dbReference>
<proteinExistence type="predicted"/>
<dbReference type="Pfam" id="PF00172">
    <property type="entry name" value="Zn_clus"/>
    <property type="match status" value="1"/>
</dbReference>
<name>A0A8H3CAS8_9AGAM</name>
<feature type="region of interest" description="Disordered" evidence="1">
    <location>
        <begin position="139"/>
        <end position="174"/>
    </location>
</feature>
<sequence length="703" mass="77462">MSYPSNISCVTCETRKKKCDGARGPAGCRRCVKAGILCGGYLPTSSRIPKPKRNPRNNEPQMNITHQGYSQHISPNEIPGAMTSSIDPPVLNVTSESVGNNPVLAAADDRHNIDSLGWSSIAPGPWDYTNNILTSSHFSHGYTSTPQTEQIPTPSTSRNRIPVGQAPMPTDSAVPSNDLFALGWSSPITADPVPRENVGSHSDAPVTYDQNPGLKRTPVPSTTQPFIPANQLLTPPLEGSAPWSLLDESTDVPFEASTTDPSSLSNFGPVLPLTPRSPGLTTSHGSGSQEGSSSGLQFQAQPTHNWPTYDPEDDADEDPEDVLSALLDVLTLDRDVESNTASFVLHSFTSWMTRFLFEPTRVIPLVRESIIRGHTFGPESYQRMVLVANTVLTVSKSTDYDLSPFVALYSELLTTVADARDQGNLTREMAVVAMESSHEFISIMIKICSLASVLNIMNLYAPVFRRACPESTEELVNLPRALTAPEIHLKLFATLDIVLGVVTNRPMFFRYNLEFPSSYEEELLNSENSPGLRWLYGVPDRLVVTLARMNTLLEDFGSYVDRETVQMLEKDIDVCKPAVASTSMDPVMKLGRVVVQECWRLVAFIYLYMALCGADSTDARVVRIQKKFMDVVGGRRRNIILRRPIHTPYPFMGHLRMQQAGNARKRCGQNVERHLDTYDWQASRVVGFEDGVLKGFGDVILGG</sequence>
<feature type="region of interest" description="Disordered" evidence="1">
    <location>
        <begin position="191"/>
        <end position="224"/>
    </location>
</feature>
<accession>A0A8H3CAS8</accession>
<dbReference type="Gene3D" id="4.10.240.10">
    <property type="entry name" value="Zn(2)-C6 fungal-type DNA-binding domain"/>
    <property type="match status" value="1"/>
</dbReference>
<organism evidence="3 4">
    <name type="scientific">Rhizoctonia solani</name>
    <dbReference type="NCBI Taxonomy" id="456999"/>
    <lineage>
        <taxon>Eukaryota</taxon>
        <taxon>Fungi</taxon>
        <taxon>Dikarya</taxon>
        <taxon>Basidiomycota</taxon>
        <taxon>Agaricomycotina</taxon>
        <taxon>Agaricomycetes</taxon>
        <taxon>Cantharellales</taxon>
        <taxon>Ceratobasidiaceae</taxon>
        <taxon>Rhizoctonia</taxon>
    </lineage>
</organism>